<dbReference type="SUPFAM" id="SSF53955">
    <property type="entry name" value="Lysozyme-like"/>
    <property type="match status" value="1"/>
</dbReference>
<evidence type="ECO:0000259" key="3">
    <source>
        <dbReference type="Pfam" id="PF07727"/>
    </source>
</evidence>
<evidence type="ECO:0000259" key="4">
    <source>
        <dbReference type="Pfam" id="PF14244"/>
    </source>
</evidence>
<feature type="domain" description="Glycoside hydrolase family 19 catalytic" evidence="2">
    <location>
        <begin position="41"/>
        <end position="111"/>
    </location>
</feature>
<dbReference type="EMBL" id="CAADRP010001644">
    <property type="protein sequence ID" value="VFU46535.1"/>
    <property type="molecule type" value="Genomic_DNA"/>
</dbReference>
<evidence type="ECO:0000313" key="6">
    <source>
        <dbReference type="EMBL" id="VFU46535.1"/>
    </source>
</evidence>
<feature type="domain" description="Retroviral polymerase SH3-like" evidence="5">
    <location>
        <begin position="536"/>
        <end position="577"/>
    </location>
</feature>
<dbReference type="InterPro" id="IPR029472">
    <property type="entry name" value="Copia-like_N"/>
</dbReference>
<dbReference type="AlphaFoldDB" id="A0A6N2M1J8"/>
<feature type="domain" description="Reverse transcriptase Ty1/copia-type" evidence="3">
    <location>
        <begin position="781"/>
        <end position="903"/>
    </location>
</feature>
<dbReference type="GO" id="GO:0004568">
    <property type="term" value="F:chitinase activity"/>
    <property type="evidence" value="ECO:0007669"/>
    <property type="project" value="InterPro"/>
</dbReference>
<dbReference type="GO" id="GO:0008061">
    <property type="term" value="F:chitin binding"/>
    <property type="evidence" value="ECO:0007669"/>
    <property type="project" value="UniProtKB-KW"/>
</dbReference>
<dbReference type="Pfam" id="PF07727">
    <property type="entry name" value="RVT_2"/>
    <property type="match status" value="1"/>
</dbReference>
<organism evidence="6">
    <name type="scientific">Salix viminalis</name>
    <name type="common">Common osier</name>
    <name type="synonym">Basket willow</name>
    <dbReference type="NCBI Taxonomy" id="40686"/>
    <lineage>
        <taxon>Eukaryota</taxon>
        <taxon>Viridiplantae</taxon>
        <taxon>Streptophyta</taxon>
        <taxon>Embryophyta</taxon>
        <taxon>Tracheophyta</taxon>
        <taxon>Spermatophyta</taxon>
        <taxon>Magnoliopsida</taxon>
        <taxon>eudicotyledons</taxon>
        <taxon>Gunneridae</taxon>
        <taxon>Pentapetalae</taxon>
        <taxon>rosids</taxon>
        <taxon>fabids</taxon>
        <taxon>Malpighiales</taxon>
        <taxon>Salicaceae</taxon>
        <taxon>Saliceae</taxon>
        <taxon>Salix</taxon>
    </lineage>
</organism>
<dbReference type="GO" id="GO:0006032">
    <property type="term" value="P:chitin catabolic process"/>
    <property type="evidence" value="ECO:0007669"/>
    <property type="project" value="InterPro"/>
</dbReference>
<dbReference type="SUPFAM" id="SSF56672">
    <property type="entry name" value="DNA/RNA polymerases"/>
    <property type="match status" value="1"/>
</dbReference>
<name>A0A6N2M1J8_SALVM</name>
<evidence type="ECO:0000259" key="5">
    <source>
        <dbReference type="Pfam" id="PF25597"/>
    </source>
</evidence>
<dbReference type="GO" id="GO:0016998">
    <property type="term" value="P:cell wall macromolecule catabolic process"/>
    <property type="evidence" value="ECO:0007669"/>
    <property type="project" value="InterPro"/>
</dbReference>
<dbReference type="Pfam" id="PF00182">
    <property type="entry name" value="Glyco_hydro_19"/>
    <property type="match status" value="1"/>
</dbReference>
<evidence type="ECO:0000256" key="1">
    <source>
        <dbReference type="ARBA" id="ARBA00022669"/>
    </source>
</evidence>
<dbReference type="Gene3D" id="1.10.530.10">
    <property type="match status" value="1"/>
</dbReference>
<dbReference type="PANTHER" id="PTHR34222">
    <property type="entry name" value="GAG_PRE-INTEGRS DOMAIN-CONTAINING PROTEIN"/>
    <property type="match status" value="1"/>
</dbReference>
<dbReference type="PANTHER" id="PTHR34222:SF28">
    <property type="entry name" value="CCHC-TYPE DOMAIN-CONTAINING PROTEIN"/>
    <property type="match status" value="1"/>
</dbReference>
<reference evidence="6" key="1">
    <citation type="submission" date="2019-03" db="EMBL/GenBank/DDBJ databases">
        <authorList>
            <person name="Mank J."/>
            <person name="Almeida P."/>
        </authorList>
    </citation>
    <scope>NUCLEOTIDE SEQUENCE</scope>
    <source>
        <strain evidence="6">78183</strain>
    </source>
</reference>
<dbReference type="InterPro" id="IPR012337">
    <property type="entry name" value="RNaseH-like_sf"/>
</dbReference>
<evidence type="ECO:0008006" key="7">
    <source>
        <dbReference type="Google" id="ProtNLM"/>
    </source>
</evidence>
<sequence>MYKSFHYHGKCGKQQLARCAGASGWHQPSLDCYNQRPFGSIITAAVFDQMLKYRNDGRCPRNGFYTYDAFISTARSFSGFGTSGDDTARRRELSAFLAQTSHETTAPTMVHMHGDIALLEKTIAKLSAHRINGLALLECNTMGSIRGIVIYWVQLKGDNYEEWARSIRTALRARKKFGFIDGIIKRLDKGSEDLNCPRIVERLGRQILHHQQAKNPTVKICINRMQTGRNQHHGLLQETKTNLDELDNFKQTPVCKCGNCTCNLGSILEKKREEEKVHLFLMGLDEQTYGTVRSNILAQDPLTGLNKVYSILTQEERKVGHEAETCFELQGYPEWWGDRPRSDERNGFGRRRGLMSGRRGGRSYRDGQRAVVVTEPSSLLLGLSAEHWETLLRLLEPKQSNDLMMGKRLIATLTGKMIGPHFEDADWSGERRDGLYYLKDTRARIRSKCVSIDLCHKQLGHSSMRITQLVPEVENHSENLSKICDGSLSIKFWGECILTARYLINRTPSLILNGKTPYHVLYGIEPNYKHLRNMGSLCYAHTKTGDKLASRSRRCVLVGYPYGKKEWRLYDLEQQAFFDGLPTGKEINDPFTDSNALISRGITDIDHSEYNPNIDTTPSTTVSTEAIHEETLGRVCQRQSIQLRDYITHSIQKISSSLSSPPVPQHASSTPYQLSNYVNCDKFSVSHKHFLATLTATQELTSYSEAMKHKDDKKALGCKWVYKIKYNSDGTIERLKACLVVLGNHQTEGLDYTETFAPSQNGYHAGIFGPGCCMNVVINGRTSRKVCKLRKTLYGLKQAPKCWFAKLSSALKKYSFRQSYSDYSLFTLRRGANQLSVLIYVDDLIIIGIHADDIKTFKEYLSACFHMKDLGYLKYFLGIEVTRGPEGFVLCQRKYTLDIISEVGSRISIYGYDFMRVDMARPFYPVLEYLIPVRCLSIAIARRLHILKIQYFTSALNILRSTAILFAIPLLQLANIFTKALGKQQYEFLLRKLGIRDLHAPT</sequence>
<dbReference type="InterPro" id="IPR043502">
    <property type="entry name" value="DNA/RNA_pol_sf"/>
</dbReference>
<keyword evidence="1" id="KW-0147">Chitin-binding</keyword>
<dbReference type="Pfam" id="PF14244">
    <property type="entry name" value="Retrotran_gag_3"/>
    <property type="match status" value="1"/>
</dbReference>
<dbReference type="InterPro" id="IPR000726">
    <property type="entry name" value="Glyco_hydro_19_cat"/>
</dbReference>
<dbReference type="CDD" id="cd00325">
    <property type="entry name" value="chitinase_GH19"/>
    <property type="match status" value="1"/>
</dbReference>
<gene>
    <name evidence="6" type="ORF">SVIM_LOCUS295226</name>
</gene>
<feature type="domain" description="Retrotransposon Copia-like N-terminal" evidence="4">
    <location>
        <begin position="147"/>
        <end position="185"/>
    </location>
</feature>
<dbReference type="InterPro" id="IPR057670">
    <property type="entry name" value="SH3_retrovirus"/>
</dbReference>
<dbReference type="InterPro" id="IPR023346">
    <property type="entry name" value="Lysozyme-like_dom_sf"/>
</dbReference>
<dbReference type="Pfam" id="PF25597">
    <property type="entry name" value="SH3_retrovirus"/>
    <property type="match status" value="1"/>
</dbReference>
<evidence type="ECO:0000259" key="2">
    <source>
        <dbReference type="Pfam" id="PF00182"/>
    </source>
</evidence>
<accession>A0A6N2M1J8</accession>
<proteinExistence type="predicted"/>
<protein>
    <recommendedName>
        <fullName evidence="7">Glycoside hydrolase family 19 catalytic domain-containing protein</fullName>
    </recommendedName>
</protein>
<dbReference type="SUPFAM" id="SSF53098">
    <property type="entry name" value="Ribonuclease H-like"/>
    <property type="match status" value="1"/>
</dbReference>
<dbReference type="InterPro" id="IPR013103">
    <property type="entry name" value="RVT_2"/>
</dbReference>